<feature type="transmembrane region" description="Helical" evidence="1">
    <location>
        <begin position="317"/>
        <end position="342"/>
    </location>
</feature>
<keyword evidence="1" id="KW-0472">Membrane</keyword>
<organism evidence="2 3">
    <name type="scientific">Monodon monoceros</name>
    <name type="common">Narwhal</name>
    <name type="synonym">Ceratodon monodon</name>
    <dbReference type="NCBI Taxonomy" id="40151"/>
    <lineage>
        <taxon>Eukaryota</taxon>
        <taxon>Metazoa</taxon>
        <taxon>Chordata</taxon>
        <taxon>Craniata</taxon>
        <taxon>Vertebrata</taxon>
        <taxon>Euteleostomi</taxon>
        <taxon>Mammalia</taxon>
        <taxon>Eutheria</taxon>
        <taxon>Laurasiatheria</taxon>
        <taxon>Artiodactyla</taxon>
        <taxon>Whippomorpha</taxon>
        <taxon>Cetacea</taxon>
        <taxon>Odontoceti</taxon>
        <taxon>Monodontidae</taxon>
        <taxon>Monodon</taxon>
    </lineage>
</organism>
<feature type="transmembrane region" description="Helical" evidence="1">
    <location>
        <begin position="284"/>
        <end position="305"/>
    </location>
</feature>
<evidence type="ECO:0000313" key="2">
    <source>
        <dbReference type="Ensembl" id="ENSMMNP00015003284.1"/>
    </source>
</evidence>
<feature type="transmembrane region" description="Helical" evidence="1">
    <location>
        <begin position="203"/>
        <end position="224"/>
    </location>
</feature>
<protein>
    <submittedName>
        <fullName evidence="2">Uncharacterized protein</fullName>
    </submittedName>
</protein>
<dbReference type="Ensembl" id="ENSMMNT00015003626.1">
    <property type="protein sequence ID" value="ENSMMNP00015003284.1"/>
    <property type="gene ID" value="ENSMMNG00015002526.1"/>
</dbReference>
<name>A0A8C6F1F1_MONMO</name>
<dbReference type="AlphaFoldDB" id="A0A8C6F1F1"/>
<sequence>MYIPISIFLIVMGLFCRSFSSLLFPTLRISSSICCRAGLVVLNSLSFCLSVKLLISLLNLNEILLGRVILVVGSSLSSLYFLFLFYFILFFCSMWASHCCGLSPCGTQAPDAQAQRLWLTGPAAPRHVESSWTGARTHVPCISRQTLNHCATREAHSFITLNVSCHTLLACRISAEKSAVKLMGVSLYVICRFSLVASNNFSLSLIFVSLITMCLGVFLLGFILPGTLCTSWTWVSISFPMLGKFSTIISSNIFSGPFSLPSPSGTPIVRMLLHLMLSQRFLKLYSFLFILFSLFCSMAVNSTLLSSRSLIRSSASVILLLIPSSVFLISVFVLFISVSLFFNSSRCLFFNSSRSLLNISCVFCIFASILFLRSWITFTIIILNSFSGRLPISPPFSCFSGVLSFSFIWYIALCLFILSIFL</sequence>
<accession>A0A8C6F1F1</accession>
<evidence type="ECO:0000313" key="3">
    <source>
        <dbReference type="Proteomes" id="UP000694561"/>
    </source>
</evidence>
<feature type="transmembrane region" description="Helical" evidence="1">
    <location>
        <begin position="231"/>
        <end position="254"/>
    </location>
</feature>
<feature type="transmembrane region" description="Helical" evidence="1">
    <location>
        <begin position="357"/>
        <end position="384"/>
    </location>
</feature>
<reference evidence="2" key="2">
    <citation type="submission" date="2025-09" db="UniProtKB">
        <authorList>
            <consortium name="Ensembl"/>
        </authorList>
    </citation>
    <scope>IDENTIFICATION</scope>
</reference>
<feature type="transmembrane region" description="Helical" evidence="1">
    <location>
        <begin position="39"/>
        <end position="58"/>
    </location>
</feature>
<feature type="transmembrane region" description="Helical" evidence="1">
    <location>
        <begin position="396"/>
        <end position="421"/>
    </location>
</feature>
<keyword evidence="1" id="KW-1133">Transmembrane helix</keyword>
<feature type="transmembrane region" description="Helical" evidence="1">
    <location>
        <begin position="6"/>
        <end position="27"/>
    </location>
</feature>
<proteinExistence type="predicted"/>
<evidence type="ECO:0000256" key="1">
    <source>
        <dbReference type="SAM" id="Phobius"/>
    </source>
</evidence>
<reference evidence="2" key="1">
    <citation type="submission" date="2025-08" db="UniProtKB">
        <authorList>
            <consortium name="Ensembl"/>
        </authorList>
    </citation>
    <scope>IDENTIFICATION</scope>
</reference>
<dbReference type="Proteomes" id="UP000694561">
    <property type="component" value="Unplaced"/>
</dbReference>
<feature type="transmembrane region" description="Helical" evidence="1">
    <location>
        <begin position="64"/>
        <end position="89"/>
    </location>
</feature>
<dbReference type="GeneTree" id="ENSGT01010000224264"/>
<keyword evidence="3" id="KW-1185">Reference proteome</keyword>
<keyword evidence="1" id="KW-0812">Transmembrane</keyword>